<dbReference type="WBParaSite" id="maker-unitig_22150-snap-gene-0.2-mRNA-1">
    <property type="protein sequence ID" value="maker-unitig_22150-snap-gene-0.2-mRNA-1"/>
    <property type="gene ID" value="maker-unitig_22150-snap-gene-0.2"/>
</dbReference>
<accession>A0A1I8F6B6</accession>
<feature type="region of interest" description="Disordered" evidence="1">
    <location>
        <begin position="309"/>
        <end position="329"/>
    </location>
</feature>
<feature type="compositionally biased region" description="Low complexity" evidence="1">
    <location>
        <begin position="9"/>
        <end position="24"/>
    </location>
</feature>
<feature type="compositionally biased region" description="Polar residues" evidence="1">
    <location>
        <begin position="92"/>
        <end position="112"/>
    </location>
</feature>
<feature type="region of interest" description="Disordered" evidence="1">
    <location>
        <begin position="1"/>
        <end position="34"/>
    </location>
</feature>
<organism evidence="2 3">
    <name type="scientific">Macrostomum lignano</name>
    <dbReference type="NCBI Taxonomy" id="282301"/>
    <lineage>
        <taxon>Eukaryota</taxon>
        <taxon>Metazoa</taxon>
        <taxon>Spiralia</taxon>
        <taxon>Lophotrochozoa</taxon>
        <taxon>Platyhelminthes</taxon>
        <taxon>Rhabditophora</taxon>
        <taxon>Macrostomorpha</taxon>
        <taxon>Macrostomida</taxon>
        <taxon>Macrostomidae</taxon>
        <taxon>Macrostomum</taxon>
    </lineage>
</organism>
<dbReference type="AlphaFoldDB" id="A0A1I8F6B6"/>
<name>A0A1I8F6B6_9PLAT</name>
<sequence>VSQQTPPMSQVSSQRSTSQVSQQTPAHVPGRSTLPCQVLQPSLHVQVVAANASMSPRYLQHTPPMSQVSQPTPPMSQVLQPTPPCPSVRANAPSQVSQPTPAMSRMSQQRPPMSTDPLHSGDARLPSGGLAQGARKTNCFFSRHPYSYEYQLKSPEQYLAESGVSNPRCDSRCRAADPDTDLERADRVQFQRPSRRCSVWEGKLRICPDEAIAHPFITMPHLQRWPQSQLCMESETLMQVCYRQPATCLQPAPPAAATAATYAGRRGSCGCFPLPTLLACLAPSIIHPLPLLCRRRRRRLRLRRLRHRPMGPRFRPPQPAAAAARSSSRARSRIRCHSTCRCSQSRTAWPPLRKPPRFSEPPPCTRPATFAAVPLAAANNLLTSHGAASTALAVSSRQHRHPVQVAVCHPFNVKEDPYAAAAAAAAAAGLCPASSAQSPVMKLLSDLCCRSEFFIFVFDKK</sequence>
<dbReference type="Proteomes" id="UP000095280">
    <property type="component" value="Unplaced"/>
</dbReference>
<proteinExistence type="predicted"/>
<reference evidence="3" key="1">
    <citation type="submission" date="2016-11" db="UniProtKB">
        <authorList>
            <consortium name="WormBaseParasite"/>
        </authorList>
    </citation>
    <scope>IDENTIFICATION</scope>
</reference>
<evidence type="ECO:0000313" key="2">
    <source>
        <dbReference type="Proteomes" id="UP000095280"/>
    </source>
</evidence>
<keyword evidence="2" id="KW-1185">Reference proteome</keyword>
<evidence type="ECO:0000313" key="3">
    <source>
        <dbReference type="WBParaSite" id="maker-unitig_22150-snap-gene-0.2-mRNA-1"/>
    </source>
</evidence>
<protein>
    <submittedName>
        <fullName evidence="3">ETS domain-containing protein</fullName>
    </submittedName>
</protein>
<evidence type="ECO:0000256" key="1">
    <source>
        <dbReference type="SAM" id="MobiDB-lite"/>
    </source>
</evidence>
<feature type="compositionally biased region" description="Polar residues" evidence="1">
    <location>
        <begin position="63"/>
        <end position="80"/>
    </location>
</feature>
<feature type="region of interest" description="Disordered" evidence="1">
    <location>
        <begin position="58"/>
        <end position="123"/>
    </location>
</feature>